<feature type="compositionally biased region" description="Basic and acidic residues" evidence="3">
    <location>
        <begin position="648"/>
        <end position="663"/>
    </location>
</feature>
<dbReference type="Proteomes" id="UP000253426">
    <property type="component" value="Unassembled WGS sequence"/>
</dbReference>
<dbReference type="PANTHER" id="PTHR22939">
    <property type="entry name" value="SERINE PROTEASE FAMILY S1C HTRA-RELATED"/>
    <property type="match status" value="1"/>
</dbReference>
<name>A0A366HFB1_9BACT</name>
<evidence type="ECO:0000259" key="5">
    <source>
        <dbReference type="Pfam" id="PF13369"/>
    </source>
</evidence>
<dbReference type="EMBL" id="QNRR01000008">
    <property type="protein sequence ID" value="RBP40394.1"/>
    <property type="molecule type" value="Genomic_DNA"/>
</dbReference>
<evidence type="ECO:0000256" key="3">
    <source>
        <dbReference type="SAM" id="MobiDB-lite"/>
    </source>
</evidence>
<dbReference type="InterPro" id="IPR010496">
    <property type="entry name" value="AL/BT2_dom"/>
</dbReference>
<feature type="domain" description="Protein SirB1 N-terminal" evidence="5">
    <location>
        <begin position="542"/>
        <end position="722"/>
    </location>
</feature>
<evidence type="ECO:0000313" key="6">
    <source>
        <dbReference type="EMBL" id="RBP40394.1"/>
    </source>
</evidence>
<protein>
    <submittedName>
        <fullName evidence="6">Uncharacterized protein DUF1080</fullName>
    </submittedName>
</protein>
<dbReference type="Gene3D" id="2.40.10.120">
    <property type="match status" value="1"/>
</dbReference>
<dbReference type="Pfam" id="PF06439">
    <property type="entry name" value="3keto-disac_hyd"/>
    <property type="match status" value="1"/>
</dbReference>
<comment type="caution">
    <text evidence="6">The sequence shown here is derived from an EMBL/GenBank/DDBJ whole genome shotgun (WGS) entry which is preliminary data.</text>
</comment>
<dbReference type="SUPFAM" id="SSF50494">
    <property type="entry name" value="Trypsin-like serine proteases"/>
    <property type="match status" value="1"/>
</dbReference>
<dbReference type="PANTHER" id="PTHR22939:SF129">
    <property type="entry name" value="SERINE PROTEASE HTRA2, MITOCHONDRIAL"/>
    <property type="match status" value="1"/>
</dbReference>
<dbReference type="GO" id="GO:0004252">
    <property type="term" value="F:serine-type endopeptidase activity"/>
    <property type="evidence" value="ECO:0007669"/>
    <property type="project" value="InterPro"/>
</dbReference>
<feature type="coiled-coil region" evidence="2">
    <location>
        <begin position="476"/>
        <end position="503"/>
    </location>
</feature>
<dbReference type="InterPro" id="IPR009003">
    <property type="entry name" value="Peptidase_S1_PA"/>
</dbReference>
<dbReference type="OrthoDB" id="232498at2"/>
<keyword evidence="7" id="KW-1185">Reference proteome</keyword>
<dbReference type="PRINTS" id="PR00834">
    <property type="entry name" value="PROTEASES2C"/>
</dbReference>
<dbReference type="InterPro" id="IPR001940">
    <property type="entry name" value="Peptidase_S1C"/>
</dbReference>
<keyword evidence="2" id="KW-0175">Coiled coil</keyword>
<evidence type="ECO:0000256" key="1">
    <source>
        <dbReference type="ARBA" id="ARBA00007100"/>
    </source>
</evidence>
<accession>A0A366HFB1</accession>
<feature type="domain" description="3-keto-alpha-glucoside-1,2-lyase/3-keto-2-hydroxy-glucal hydratase" evidence="4">
    <location>
        <begin position="272"/>
        <end position="408"/>
    </location>
</feature>
<reference evidence="6 7" key="1">
    <citation type="submission" date="2018-06" db="EMBL/GenBank/DDBJ databases">
        <title>Genomic Encyclopedia of Type Strains, Phase IV (KMG-IV): sequencing the most valuable type-strain genomes for metagenomic binning, comparative biology and taxonomic classification.</title>
        <authorList>
            <person name="Goeker M."/>
        </authorList>
    </citation>
    <scope>NUCLEOTIDE SEQUENCE [LARGE SCALE GENOMIC DNA]</scope>
    <source>
        <strain evidence="6 7">DSM 25532</strain>
    </source>
</reference>
<sequence length="796" mass="87615">MGWAAVGEISIITTAEQERGKKNPPPERVSCYIPFLMRLLILPALWLAVCPLLSGKDKPEAPKTPLSSVSALTQASRPSIVTVTQFGRGGGQDALGTGFVIDKDGLIVTNLHVIGNARRLEVELSDGSKHEVTEVHATDADLDLAVLRIAKKDLQPLTIGDSDKVEQGQDVVAIGHPQGLQFSVVEGVVSAMREVEGHPMIQVAIPIEEGNSGGPLMDRQGRVQGVLTLKSAVTNNLGFARPINALRPLLEKPNPVPMKRWLTIGRLDPRAWEPLFNGRWTQHAGVIHANEQGQGLGMRTLCLNKEETPGLPFEVSVMVKLDDESGAAGLAFCSDGKDQHYGFYPSAGKMRLTRFNGPDVFSWTVLAEVSTPAYQQGTWNRLRVRVDEARIQCYVNDTLVTELEDNVLRGGSVGLCKFRVPGAQFKRFHLGETAPQKAVPAQLAKELEAELDKYLGDSVQRDSTMKKLLTEPVAAKHLLESRAKELEEQAASLRELQKVMHRQSVGQEITALLRRPGDQTELLKAALLVARHDNPDVEIEPYLRGVDRMVDELKNDAAIKSKSTSKAANRLVDYLFKENGFHGSRNDAIDDPSNSYLNEVLDDREGIPLTLSIVYLELARRLGLQDIHGVSLPGRFMVAYEESVPAEAESKETPGKEAAKKSEAATPPARETKRQVYLDLFDGGKTLTSVEAEQLIVQSTGSEVEERHREPATPRAMILRLLHNLTSFSKKPEQAMPYLDLILTVEPESHGDRLQRSLIRARTGDREGARTDLKHLLDAEPEGYDLGKISALYESL</sequence>
<comment type="similarity">
    <text evidence="1">Belongs to the UPF0162 family.</text>
</comment>
<dbReference type="InterPro" id="IPR032698">
    <property type="entry name" value="SirB1_N"/>
</dbReference>
<organism evidence="6 7">
    <name type="scientific">Roseimicrobium gellanilyticum</name>
    <dbReference type="NCBI Taxonomy" id="748857"/>
    <lineage>
        <taxon>Bacteria</taxon>
        <taxon>Pseudomonadati</taxon>
        <taxon>Verrucomicrobiota</taxon>
        <taxon>Verrucomicrobiia</taxon>
        <taxon>Verrucomicrobiales</taxon>
        <taxon>Verrucomicrobiaceae</taxon>
        <taxon>Roseimicrobium</taxon>
    </lineage>
</organism>
<evidence type="ECO:0000256" key="2">
    <source>
        <dbReference type="SAM" id="Coils"/>
    </source>
</evidence>
<dbReference type="Pfam" id="PF13365">
    <property type="entry name" value="Trypsin_2"/>
    <property type="match status" value="1"/>
</dbReference>
<feature type="region of interest" description="Disordered" evidence="3">
    <location>
        <begin position="646"/>
        <end position="671"/>
    </location>
</feature>
<gene>
    <name evidence="6" type="ORF">DES53_108101</name>
</gene>
<dbReference type="GO" id="GO:0006508">
    <property type="term" value="P:proteolysis"/>
    <property type="evidence" value="ECO:0007669"/>
    <property type="project" value="InterPro"/>
</dbReference>
<dbReference type="Gene3D" id="2.60.120.560">
    <property type="entry name" value="Exo-inulinase, domain 1"/>
    <property type="match status" value="1"/>
</dbReference>
<evidence type="ECO:0000259" key="4">
    <source>
        <dbReference type="Pfam" id="PF06439"/>
    </source>
</evidence>
<dbReference type="AlphaFoldDB" id="A0A366HFB1"/>
<evidence type="ECO:0000313" key="7">
    <source>
        <dbReference type="Proteomes" id="UP000253426"/>
    </source>
</evidence>
<dbReference type="Pfam" id="PF13369">
    <property type="entry name" value="Transglut_core2"/>
    <property type="match status" value="1"/>
</dbReference>
<proteinExistence type="inferred from homology"/>